<dbReference type="EMBL" id="CP110438">
    <property type="protein sequence ID" value="WAQ93334.1"/>
    <property type="molecule type" value="Genomic_DNA"/>
</dbReference>
<protein>
    <recommendedName>
        <fullName evidence="3">Nudix hydrolase domain-containing protein</fullName>
    </recommendedName>
</protein>
<organism evidence="1 2">
    <name type="scientific">Puccinia triticina</name>
    <dbReference type="NCBI Taxonomy" id="208348"/>
    <lineage>
        <taxon>Eukaryota</taxon>
        <taxon>Fungi</taxon>
        <taxon>Dikarya</taxon>
        <taxon>Basidiomycota</taxon>
        <taxon>Pucciniomycotina</taxon>
        <taxon>Pucciniomycetes</taxon>
        <taxon>Pucciniales</taxon>
        <taxon>Pucciniaceae</taxon>
        <taxon>Puccinia</taxon>
    </lineage>
</organism>
<dbReference type="Proteomes" id="UP001164743">
    <property type="component" value="Chromosome 18A"/>
</dbReference>
<proteinExistence type="predicted"/>
<reference evidence="1" key="1">
    <citation type="submission" date="2022-10" db="EMBL/GenBank/DDBJ databases">
        <title>Puccinia triticina Genome sequencing and assembly.</title>
        <authorList>
            <person name="Li C."/>
        </authorList>
    </citation>
    <scope>NUCLEOTIDE SEQUENCE</scope>
    <source>
        <strain evidence="1">Pt15</strain>
    </source>
</reference>
<keyword evidence="2" id="KW-1185">Reference proteome</keyword>
<evidence type="ECO:0000313" key="2">
    <source>
        <dbReference type="Proteomes" id="UP001164743"/>
    </source>
</evidence>
<dbReference type="GeneID" id="77805823"/>
<sequence length="225" mass="24169">MYPTTATTCANRTWKRDDGAGLCSLSSSLVHPHFNSAAYWANSVARHTIEPGHPLTSDKPLVLTANPADRASPHEPRISPSSAYKTANTIRAHPAEEFSSVRTRKLLEEELGLSVADAEAINKLTGTFGNDNEEAVLHQVAHPFNASAPPMLAPGSLLLKNPPASAWAIVIPQNLANVNNFNSMRVLGRQCTGEVIIVCYHRAVGNSHANQVYGMKIIKCGAIVS</sequence>
<name>A0ABY7D6S1_9BASI</name>
<evidence type="ECO:0008006" key="3">
    <source>
        <dbReference type="Google" id="ProtNLM"/>
    </source>
</evidence>
<accession>A0ABY7D6S1</accession>
<evidence type="ECO:0000313" key="1">
    <source>
        <dbReference type="EMBL" id="WAQ93334.1"/>
    </source>
</evidence>
<gene>
    <name evidence="1" type="ORF">PtA15_18A394</name>
</gene>
<dbReference type="RefSeq" id="XP_053028889.1">
    <property type="nucleotide sequence ID" value="XM_053164928.1"/>
</dbReference>